<dbReference type="RefSeq" id="WP_069584034.1">
    <property type="nucleotide sequence ID" value="NZ_LMVM01000040.1"/>
</dbReference>
<comment type="caution">
    <text evidence="3">The sequence shown here is derived from an EMBL/GenBank/DDBJ whole genome shotgun (WGS) entry which is preliminary data.</text>
</comment>
<dbReference type="AlphaFoldDB" id="A0A2A2H1H3"/>
<feature type="domain" description="HVO-A0261-like N-terminal" evidence="2">
    <location>
        <begin position="13"/>
        <end position="89"/>
    </location>
</feature>
<dbReference type="Pfam" id="PF25213">
    <property type="entry name" value="HVO_A0261_N"/>
    <property type="match status" value="1"/>
</dbReference>
<accession>A0A2A2H1H3</accession>
<dbReference type="EMBL" id="LMVM01000040">
    <property type="protein sequence ID" value="PAV03170.1"/>
    <property type="molecule type" value="Genomic_DNA"/>
</dbReference>
<name>A0A2A2H1H3_METBR</name>
<evidence type="ECO:0000313" key="3">
    <source>
        <dbReference type="EMBL" id="PAV03170.1"/>
    </source>
</evidence>
<sequence length="269" mass="30653">MSKEILKLYGKVRDDLKFLTASDVRTRIIITLNGGLKSLRDLKDETNLSSATILHGMNQLDEKNFILKQSGGYSLSQTGKIVAIHLISLIKASTSLGELEKIFLRHEIEAIPEYLLETIGSLKNSVVIESTPTDVMKPHTVYAELLSKAKEINYISSVLLPQKIEMFEDLLESSSLQLMVTPEILDKWIEIKGRENLKKATEEKDFKIWKIDDARMSFTVTDKFIALGLFSTDGIYDLHKYLIDEDAEAIEWGNRLFEHYLKKAEEVKL</sequence>
<dbReference type="InterPro" id="IPR016490">
    <property type="entry name" value="Tscrpt_reg_HTH_AF0396-typ3"/>
</dbReference>
<gene>
    <name evidence="3" type="ORF">ASJ80_07840</name>
</gene>
<evidence type="ECO:0000313" key="4">
    <source>
        <dbReference type="Proteomes" id="UP000217784"/>
    </source>
</evidence>
<feature type="domain" description="Methanogenesis regulatory protein FilR1 middle" evidence="1">
    <location>
        <begin position="137"/>
        <end position="262"/>
    </location>
</feature>
<dbReference type="InterPro" id="IPR036390">
    <property type="entry name" value="WH_DNA-bd_sf"/>
</dbReference>
<dbReference type="InterPro" id="IPR036388">
    <property type="entry name" value="WH-like_DNA-bd_sf"/>
</dbReference>
<dbReference type="Proteomes" id="UP000217784">
    <property type="component" value="Unassembled WGS sequence"/>
</dbReference>
<keyword evidence="4" id="KW-1185">Reference proteome</keyword>
<dbReference type="OrthoDB" id="11410at2157"/>
<dbReference type="InterPro" id="IPR013561">
    <property type="entry name" value="FilR1_middle_dom"/>
</dbReference>
<organism evidence="3 4">
    <name type="scientific">Methanobacterium bryantii</name>
    <dbReference type="NCBI Taxonomy" id="2161"/>
    <lineage>
        <taxon>Archaea</taxon>
        <taxon>Methanobacteriati</taxon>
        <taxon>Methanobacteriota</taxon>
        <taxon>Methanomada group</taxon>
        <taxon>Methanobacteria</taxon>
        <taxon>Methanobacteriales</taxon>
        <taxon>Methanobacteriaceae</taxon>
        <taxon>Methanobacterium</taxon>
    </lineage>
</organism>
<evidence type="ECO:0000259" key="1">
    <source>
        <dbReference type="Pfam" id="PF08350"/>
    </source>
</evidence>
<dbReference type="Gene3D" id="1.10.10.10">
    <property type="entry name" value="Winged helix-like DNA-binding domain superfamily/Winged helix DNA-binding domain"/>
    <property type="match status" value="1"/>
</dbReference>
<dbReference type="SUPFAM" id="SSF46785">
    <property type="entry name" value="Winged helix' DNA-binding domain"/>
    <property type="match status" value="1"/>
</dbReference>
<dbReference type="InterPro" id="IPR057527">
    <property type="entry name" value="HVO_A0261-like_N"/>
</dbReference>
<dbReference type="Pfam" id="PF08350">
    <property type="entry name" value="FilR1_middle"/>
    <property type="match status" value="1"/>
</dbReference>
<evidence type="ECO:0000259" key="2">
    <source>
        <dbReference type="Pfam" id="PF25213"/>
    </source>
</evidence>
<dbReference type="PIRSF" id="PIRSF006692">
    <property type="entry name" value="TF_HTH_AF0396_prd"/>
    <property type="match status" value="1"/>
</dbReference>
<protein>
    <submittedName>
        <fullName evidence="3">Uncharacterized protein</fullName>
    </submittedName>
</protein>
<proteinExistence type="predicted"/>
<reference evidence="3 4" key="1">
    <citation type="journal article" date="2017" name="BMC Genomics">
        <title>Genomic analysis of methanogenic archaea reveals a shift towards energy conservation.</title>
        <authorList>
            <person name="Gilmore S.P."/>
            <person name="Henske J.K."/>
            <person name="Sexton J.A."/>
            <person name="Solomon K.V."/>
            <person name="Seppala S."/>
            <person name="Yoo J.I."/>
            <person name="Huyett L.M."/>
            <person name="Pressman A."/>
            <person name="Cogan J.Z."/>
            <person name="Kivenson V."/>
            <person name="Peng X."/>
            <person name="Tan Y."/>
            <person name="Valentine D.L."/>
            <person name="O'Malley M.A."/>
        </authorList>
    </citation>
    <scope>NUCLEOTIDE SEQUENCE [LARGE SCALE GENOMIC DNA]</scope>
    <source>
        <strain evidence="3 4">M.o.H.</strain>
    </source>
</reference>